<reference evidence="2" key="1">
    <citation type="submission" date="2016-11" db="UniProtKB">
        <authorList>
            <consortium name="WormBaseParasite"/>
        </authorList>
    </citation>
    <scope>IDENTIFICATION</scope>
</reference>
<organism evidence="1 2">
    <name type="scientific">Steinernema glaseri</name>
    <dbReference type="NCBI Taxonomy" id="37863"/>
    <lineage>
        <taxon>Eukaryota</taxon>
        <taxon>Metazoa</taxon>
        <taxon>Ecdysozoa</taxon>
        <taxon>Nematoda</taxon>
        <taxon>Chromadorea</taxon>
        <taxon>Rhabditida</taxon>
        <taxon>Tylenchina</taxon>
        <taxon>Panagrolaimomorpha</taxon>
        <taxon>Strongyloidoidea</taxon>
        <taxon>Steinernematidae</taxon>
        <taxon>Steinernema</taxon>
    </lineage>
</organism>
<dbReference type="GO" id="GO:1902884">
    <property type="term" value="P:positive regulation of response to oxidative stress"/>
    <property type="evidence" value="ECO:0007669"/>
    <property type="project" value="InterPro"/>
</dbReference>
<sequence length="339" mass="39055">MGCRIRNYNCCLPKVYKSLPSQYLRRTMVPNTPKFTETLRNIAAIAVVTALAQYYTSVHYNNQFMDLMKTSLRESCDRRDMPLIRAYMNMDTILKVAPRLNLSACVIPNDMSTVLRSIMCFLSDSESLSKANESDSTKNFTANICADKNEFASLESMYTSTGTMPENWTLLVITQEPLNRFLSVFLNECASENEGMQQKDNCYGCGKDVSCVLNRIYERAQSYAADPHGFPVTRQDYLFFPQNWHCSFGTYRWCYKLVPLETLEYLPDILQTAGVADSQVATIMAQSTSYKTNHSEFDFYHDIIISSSELRQLLHSIYFDDYEMFGYPFVYTERNVQLN</sequence>
<dbReference type="GO" id="GO:0016020">
    <property type="term" value="C:membrane"/>
    <property type="evidence" value="ECO:0007669"/>
    <property type="project" value="InterPro"/>
</dbReference>
<dbReference type="Pfam" id="PF03567">
    <property type="entry name" value="Sulfotransfer_2"/>
    <property type="match status" value="1"/>
</dbReference>
<dbReference type="Proteomes" id="UP000095287">
    <property type="component" value="Unplaced"/>
</dbReference>
<evidence type="ECO:0000313" key="2">
    <source>
        <dbReference type="WBParaSite" id="L893_g33404.t1"/>
    </source>
</evidence>
<dbReference type="GO" id="GO:0050650">
    <property type="term" value="P:chondroitin sulfate proteoglycan biosynthetic process"/>
    <property type="evidence" value="ECO:0007669"/>
    <property type="project" value="InterPro"/>
</dbReference>
<dbReference type="InterPro" id="IPR005331">
    <property type="entry name" value="Sulfotransferase"/>
</dbReference>
<proteinExistence type="predicted"/>
<dbReference type="PANTHER" id="PTHR22900">
    <property type="entry name" value="PROTEIN CBG14245-RELATED"/>
    <property type="match status" value="1"/>
</dbReference>
<name>A0A1I8A6P8_9BILA</name>
<dbReference type="GO" id="GO:0047756">
    <property type="term" value="F:chondroitin 4-sulfotransferase activity"/>
    <property type="evidence" value="ECO:0007669"/>
    <property type="project" value="InterPro"/>
</dbReference>
<keyword evidence="1" id="KW-1185">Reference proteome</keyword>
<dbReference type="InterPro" id="IPR007669">
    <property type="entry name" value="Chst-1-like"/>
</dbReference>
<dbReference type="WBParaSite" id="L893_g33404.t1">
    <property type="protein sequence ID" value="L893_g33404.t1"/>
    <property type="gene ID" value="L893_g33404"/>
</dbReference>
<evidence type="ECO:0000313" key="1">
    <source>
        <dbReference type="Proteomes" id="UP000095287"/>
    </source>
</evidence>
<dbReference type="AlphaFoldDB" id="A0A1I8A6P8"/>
<dbReference type="PANTHER" id="PTHR22900:SF5">
    <property type="entry name" value="PROTEIN CBG14245"/>
    <property type="match status" value="1"/>
</dbReference>
<protein>
    <submittedName>
        <fullName evidence="2">JmjC domain-containing protein</fullName>
    </submittedName>
</protein>
<accession>A0A1I8A6P8</accession>